<feature type="transmembrane region" description="Helical" evidence="7">
    <location>
        <begin position="241"/>
        <end position="263"/>
    </location>
</feature>
<dbReference type="AlphaFoldDB" id="A0A6L6LY20"/>
<feature type="transmembrane region" description="Helical" evidence="7">
    <location>
        <begin position="12"/>
        <end position="34"/>
    </location>
</feature>
<keyword evidence="2 7" id="KW-0813">Transport</keyword>
<dbReference type="GO" id="GO:0005886">
    <property type="term" value="C:plasma membrane"/>
    <property type="evidence" value="ECO:0007669"/>
    <property type="project" value="UniProtKB-SubCell"/>
</dbReference>
<comment type="caution">
    <text evidence="9">The sequence shown here is derived from an EMBL/GenBank/DDBJ whole genome shotgun (WGS) entry which is preliminary data.</text>
</comment>
<keyword evidence="4 7" id="KW-0812">Transmembrane</keyword>
<evidence type="ECO:0000256" key="6">
    <source>
        <dbReference type="ARBA" id="ARBA00023136"/>
    </source>
</evidence>
<reference evidence="9 10" key="1">
    <citation type="journal article" date="2019" name="Nat. Med.">
        <title>A library of human gut bacterial isolates paired with longitudinal multiomics data enables mechanistic microbiome research.</title>
        <authorList>
            <person name="Poyet M."/>
            <person name="Groussin M."/>
            <person name="Gibbons S.M."/>
            <person name="Avila-Pacheco J."/>
            <person name="Jiang X."/>
            <person name="Kearney S.M."/>
            <person name="Perrotta A.R."/>
            <person name="Berdy B."/>
            <person name="Zhao S."/>
            <person name="Lieberman T.D."/>
            <person name="Swanson P.K."/>
            <person name="Smith M."/>
            <person name="Roesemann S."/>
            <person name="Alexander J.E."/>
            <person name="Rich S.A."/>
            <person name="Livny J."/>
            <person name="Vlamakis H."/>
            <person name="Clish C."/>
            <person name="Bullock K."/>
            <person name="Deik A."/>
            <person name="Scott J."/>
            <person name="Pierce K.A."/>
            <person name="Xavier R.J."/>
            <person name="Alm E.J."/>
        </authorList>
    </citation>
    <scope>NUCLEOTIDE SEQUENCE [LARGE SCALE GENOMIC DNA]</scope>
    <source>
        <strain evidence="9 10">BIOML-A4</strain>
    </source>
</reference>
<evidence type="ECO:0000256" key="7">
    <source>
        <dbReference type="RuleBase" id="RU363032"/>
    </source>
</evidence>
<dbReference type="EMBL" id="WMZU01000059">
    <property type="protein sequence ID" value="MTS29228.1"/>
    <property type="molecule type" value="Genomic_DNA"/>
</dbReference>
<keyword evidence="3" id="KW-1003">Cell membrane</keyword>
<feature type="transmembrane region" description="Helical" evidence="7">
    <location>
        <begin position="106"/>
        <end position="126"/>
    </location>
</feature>
<organism evidence="9 10">
    <name type="scientific">Ruthenibacterium lactatiformans</name>
    <dbReference type="NCBI Taxonomy" id="1550024"/>
    <lineage>
        <taxon>Bacteria</taxon>
        <taxon>Bacillati</taxon>
        <taxon>Bacillota</taxon>
        <taxon>Clostridia</taxon>
        <taxon>Eubacteriales</taxon>
        <taxon>Oscillospiraceae</taxon>
        <taxon>Ruthenibacterium</taxon>
    </lineage>
</organism>
<dbReference type="PANTHER" id="PTHR43744:SF12">
    <property type="entry name" value="ABC TRANSPORTER PERMEASE PROTEIN MG189-RELATED"/>
    <property type="match status" value="1"/>
</dbReference>
<evidence type="ECO:0000259" key="8">
    <source>
        <dbReference type="PROSITE" id="PS50928"/>
    </source>
</evidence>
<comment type="similarity">
    <text evidence="7">Belongs to the binding-protein-dependent transport system permease family.</text>
</comment>
<dbReference type="CDD" id="cd06261">
    <property type="entry name" value="TM_PBP2"/>
    <property type="match status" value="1"/>
</dbReference>
<gene>
    <name evidence="9" type="ORF">GMD59_18380</name>
</gene>
<feature type="transmembrane region" description="Helical" evidence="7">
    <location>
        <begin position="73"/>
        <end position="94"/>
    </location>
</feature>
<dbReference type="InterPro" id="IPR000515">
    <property type="entry name" value="MetI-like"/>
</dbReference>
<dbReference type="RefSeq" id="WP_155202536.1">
    <property type="nucleotide sequence ID" value="NZ_CAUFPO010000049.1"/>
</dbReference>
<dbReference type="Proteomes" id="UP000472755">
    <property type="component" value="Unassembled WGS sequence"/>
</dbReference>
<dbReference type="PROSITE" id="PS50928">
    <property type="entry name" value="ABC_TM1"/>
    <property type="match status" value="1"/>
</dbReference>
<name>A0A6L6LY20_9FIRM</name>
<comment type="subcellular location">
    <subcellularLocation>
        <location evidence="1 7">Cell membrane</location>
        <topology evidence="1 7">Multi-pass membrane protein</topology>
    </subcellularLocation>
</comment>
<feature type="domain" description="ABC transmembrane type-1" evidence="8">
    <location>
        <begin position="69"/>
        <end position="258"/>
    </location>
</feature>
<evidence type="ECO:0000256" key="1">
    <source>
        <dbReference type="ARBA" id="ARBA00004651"/>
    </source>
</evidence>
<feature type="transmembrane region" description="Helical" evidence="7">
    <location>
        <begin position="179"/>
        <end position="201"/>
    </location>
</feature>
<dbReference type="SUPFAM" id="SSF161098">
    <property type="entry name" value="MetI-like"/>
    <property type="match status" value="1"/>
</dbReference>
<dbReference type="GO" id="GO:0055085">
    <property type="term" value="P:transmembrane transport"/>
    <property type="evidence" value="ECO:0007669"/>
    <property type="project" value="InterPro"/>
</dbReference>
<evidence type="ECO:0000256" key="5">
    <source>
        <dbReference type="ARBA" id="ARBA00022989"/>
    </source>
</evidence>
<proteinExistence type="inferred from homology"/>
<evidence type="ECO:0000256" key="4">
    <source>
        <dbReference type="ARBA" id="ARBA00022692"/>
    </source>
</evidence>
<sequence length="273" mass="30846">MEEKKRANPLCVIILVLLALIYFVPVLMMLLGSVKPQYQAARFDLSWPDEFLFTNYAEVIQTGKIWNGYKNSVLITVPATFCAVLFGAMAGTCISRRNDGVAKKGYYYFIFGLTITLQIASTFSLLKFLNIYGSYFAVICLFIAIRLPFTIMTFCSFVKGVPREIDEAAIIDGCNPLQLFFRVLMPILKSVTLTNIIISAIDIWNNFMIPLFFLGSSQKWTIPLAVYNFFGRYSREWQHVFAVLTLTIMPMLILFAVLQKYIIGGMTSGAVKG</sequence>
<dbReference type="InterPro" id="IPR035906">
    <property type="entry name" value="MetI-like_sf"/>
</dbReference>
<evidence type="ECO:0000313" key="10">
    <source>
        <dbReference type="Proteomes" id="UP000472755"/>
    </source>
</evidence>
<keyword evidence="5 7" id="KW-1133">Transmembrane helix</keyword>
<keyword evidence="6 7" id="KW-0472">Membrane</keyword>
<protein>
    <submittedName>
        <fullName evidence="9">ABC transporter permease subunit</fullName>
    </submittedName>
</protein>
<dbReference type="Pfam" id="PF00528">
    <property type="entry name" value="BPD_transp_1"/>
    <property type="match status" value="1"/>
</dbReference>
<accession>A0A6L6LY20</accession>
<evidence type="ECO:0000256" key="3">
    <source>
        <dbReference type="ARBA" id="ARBA00022475"/>
    </source>
</evidence>
<evidence type="ECO:0000256" key="2">
    <source>
        <dbReference type="ARBA" id="ARBA00022448"/>
    </source>
</evidence>
<evidence type="ECO:0000313" key="9">
    <source>
        <dbReference type="EMBL" id="MTS29228.1"/>
    </source>
</evidence>
<dbReference type="PANTHER" id="PTHR43744">
    <property type="entry name" value="ABC TRANSPORTER PERMEASE PROTEIN MG189-RELATED-RELATED"/>
    <property type="match status" value="1"/>
</dbReference>
<dbReference type="Gene3D" id="1.10.3720.10">
    <property type="entry name" value="MetI-like"/>
    <property type="match status" value="1"/>
</dbReference>
<feature type="transmembrane region" description="Helical" evidence="7">
    <location>
        <begin position="132"/>
        <end position="158"/>
    </location>
</feature>